<proteinExistence type="predicted"/>
<feature type="compositionally biased region" description="Pro residues" evidence="1">
    <location>
        <begin position="295"/>
        <end position="304"/>
    </location>
</feature>
<evidence type="ECO:0000313" key="3">
    <source>
        <dbReference type="Proteomes" id="UP000030760"/>
    </source>
</evidence>
<dbReference type="PRINTS" id="PR01217">
    <property type="entry name" value="PRICHEXTENSN"/>
</dbReference>
<accession>M3FVI0</accession>
<organism evidence="2 3">
    <name type="scientific">Streptomyces bottropensis ATCC 25435</name>
    <dbReference type="NCBI Taxonomy" id="1054862"/>
    <lineage>
        <taxon>Bacteria</taxon>
        <taxon>Bacillati</taxon>
        <taxon>Actinomycetota</taxon>
        <taxon>Actinomycetes</taxon>
        <taxon>Kitasatosporales</taxon>
        <taxon>Streptomycetaceae</taxon>
        <taxon>Streptomyces</taxon>
    </lineage>
</organism>
<dbReference type="EMBL" id="KB405067">
    <property type="protein sequence ID" value="EMF56204.1"/>
    <property type="molecule type" value="Genomic_DNA"/>
</dbReference>
<feature type="compositionally biased region" description="Low complexity" evidence="1">
    <location>
        <begin position="166"/>
        <end position="176"/>
    </location>
</feature>
<gene>
    <name evidence="2" type="ORF">SBD_3517</name>
</gene>
<reference evidence="3" key="1">
    <citation type="journal article" date="2013" name="Genome Announc.">
        <title>Draft Genome Sequence of Streptomyces bottropensis ATCC 25435, a Bottromycin-Producing Actinomycete.</title>
        <authorList>
            <person name="Zhang H."/>
            <person name="Zhou W."/>
            <person name="Zhuang Y."/>
            <person name="Liang X."/>
            <person name="Liu T."/>
        </authorList>
    </citation>
    <scope>NUCLEOTIDE SEQUENCE [LARGE SCALE GENOMIC DNA]</scope>
    <source>
        <strain evidence="3">ATCC 25435</strain>
    </source>
</reference>
<dbReference type="Proteomes" id="UP000030760">
    <property type="component" value="Unassembled WGS sequence"/>
</dbReference>
<feature type="region of interest" description="Disordered" evidence="1">
    <location>
        <begin position="284"/>
        <end position="304"/>
    </location>
</feature>
<evidence type="ECO:0000256" key="1">
    <source>
        <dbReference type="SAM" id="MobiDB-lite"/>
    </source>
</evidence>
<feature type="region of interest" description="Disordered" evidence="1">
    <location>
        <begin position="146"/>
        <end position="176"/>
    </location>
</feature>
<sequence>MQSAITDFTVKARSLAPMKGTSMRVLPARRLAVSALCATLLLGVTAPAALAADVESARERARSAAPVPGADALQDQLKGLGDLGGVLKPVTDLLDAVLEADNGQLSADRAAELGKAVRNAINRAKAGAPVTSPAVPPVAQPVVPPAPAVPPAATTPTAPSVPPATTPTVPSVPAAPSLPSVPTAPAAPVVPAAPQQAVTLPAFDRALVSPAGSVAANPVTDALTALQKAVDTLLKAVTSGDLGQVLPAVNSVVAGLVQLIGSILLGSGLPAPVALPAVQPPAELPVTPSTDTVPVQPPAVPPVR</sequence>
<name>M3FVI0_9ACTN</name>
<protein>
    <submittedName>
        <fullName evidence="2">Uncharacterized protein</fullName>
    </submittedName>
</protein>
<dbReference type="AlphaFoldDB" id="M3FVI0"/>
<evidence type="ECO:0000313" key="2">
    <source>
        <dbReference type="EMBL" id="EMF56204.1"/>
    </source>
</evidence>